<comment type="function">
    <text evidence="4">Formation of pseudouridine at positions 38, 39 and 40 in the anticodon stem and loop of transfer RNAs.</text>
</comment>
<organism evidence="9 10">
    <name type="scientific">Maribacter hydrothermalis</name>
    <dbReference type="NCBI Taxonomy" id="1836467"/>
    <lineage>
        <taxon>Bacteria</taxon>
        <taxon>Pseudomonadati</taxon>
        <taxon>Bacteroidota</taxon>
        <taxon>Flavobacteriia</taxon>
        <taxon>Flavobacteriales</taxon>
        <taxon>Flavobacteriaceae</taxon>
        <taxon>Maribacter</taxon>
    </lineage>
</organism>
<feature type="active site" description="Nucleophile" evidence="4 5">
    <location>
        <position position="57"/>
    </location>
</feature>
<comment type="subunit">
    <text evidence="4">Homodimer.</text>
</comment>
<evidence type="ECO:0000256" key="2">
    <source>
        <dbReference type="ARBA" id="ARBA00022694"/>
    </source>
</evidence>
<evidence type="ECO:0000256" key="3">
    <source>
        <dbReference type="ARBA" id="ARBA00023235"/>
    </source>
</evidence>
<evidence type="ECO:0000256" key="4">
    <source>
        <dbReference type="HAMAP-Rule" id="MF_00171"/>
    </source>
</evidence>
<dbReference type="STRING" id="1836467.BTR34_17085"/>
<evidence type="ECO:0000259" key="8">
    <source>
        <dbReference type="Pfam" id="PF01416"/>
    </source>
</evidence>
<dbReference type="RefSeq" id="WP_068484880.1">
    <property type="nucleotide sequence ID" value="NZ_CP018760.1"/>
</dbReference>
<dbReference type="GO" id="GO:0003723">
    <property type="term" value="F:RNA binding"/>
    <property type="evidence" value="ECO:0007669"/>
    <property type="project" value="InterPro"/>
</dbReference>
<dbReference type="GO" id="GO:0160147">
    <property type="term" value="F:tRNA pseudouridine(38-40) synthase activity"/>
    <property type="evidence" value="ECO:0007669"/>
    <property type="project" value="UniProtKB-EC"/>
</dbReference>
<dbReference type="PIRSF" id="PIRSF001430">
    <property type="entry name" value="tRNA_psdUrid_synth"/>
    <property type="match status" value="1"/>
</dbReference>
<evidence type="ECO:0000313" key="10">
    <source>
        <dbReference type="Proteomes" id="UP000092164"/>
    </source>
</evidence>
<evidence type="ECO:0000256" key="7">
    <source>
        <dbReference type="RuleBase" id="RU003792"/>
    </source>
</evidence>
<evidence type="ECO:0000313" key="9">
    <source>
        <dbReference type="EMBL" id="OBR39058.1"/>
    </source>
</evidence>
<dbReference type="Gene3D" id="3.30.70.580">
    <property type="entry name" value="Pseudouridine synthase I, catalytic domain, N-terminal subdomain"/>
    <property type="match status" value="1"/>
</dbReference>
<dbReference type="NCBIfam" id="TIGR00071">
    <property type="entry name" value="hisT_truA"/>
    <property type="match status" value="1"/>
</dbReference>
<sequence length="261" mass="30077">MKITRFCYLVRLQYLGFRFSGWQVQPKQRTIMGMLNKTFLFLYPDRNFKILGAGRTDAKVSSLAGAFELFLEEELENLDDFILQFNKNLPTDIRLLSIEKVNQDFNIIKDGKVKEYFYFFSFGDKNHPFSAPFITNYIEELNIEEMKLGANLFIGKHDFSIYTAKLKPNTKTVRKIESCSIESNNLLTANFFPKKSYILKVKGKGFMRYQIRMMMGALVELGKNELSLIDIEDSLKQGSSLKLKSIAPGSGLLLNQLGFEM</sequence>
<evidence type="ECO:0000256" key="1">
    <source>
        <dbReference type="ARBA" id="ARBA00009375"/>
    </source>
</evidence>
<proteinExistence type="inferred from homology"/>
<accession>A0A1B7Z8J6</accession>
<keyword evidence="10" id="KW-1185">Reference proteome</keyword>
<dbReference type="InterPro" id="IPR020103">
    <property type="entry name" value="PsdUridine_synth_cat_dom_sf"/>
</dbReference>
<evidence type="ECO:0000256" key="6">
    <source>
        <dbReference type="PIRSR" id="PIRSR001430-2"/>
    </source>
</evidence>
<feature type="domain" description="Pseudouridine synthase I TruA alpha/beta" evidence="8">
    <location>
        <begin position="150"/>
        <end position="255"/>
    </location>
</feature>
<dbReference type="HAMAP" id="MF_00171">
    <property type="entry name" value="TruA"/>
    <property type="match status" value="1"/>
</dbReference>
<dbReference type="InterPro" id="IPR001406">
    <property type="entry name" value="PsdUridine_synth_TruA"/>
</dbReference>
<dbReference type="OrthoDB" id="9811823at2"/>
<dbReference type="InterPro" id="IPR020094">
    <property type="entry name" value="TruA/RsuA/RluB/E/F_N"/>
</dbReference>
<dbReference type="EC" id="5.4.99.12" evidence="4"/>
<dbReference type="PANTHER" id="PTHR11142">
    <property type="entry name" value="PSEUDOURIDYLATE SYNTHASE"/>
    <property type="match status" value="1"/>
</dbReference>
<gene>
    <name evidence="4" type="primary">truA</name>
    <name evidence="9" type="ORF">A9200_05190</name>
</gene>
<dbReference type="SUPFAM" id="SSF55120">
    <property type="entry name" value="Pseudouridine synthase"/>
    <property type="match status" value="1"/>
</dbReference>
<evidence type="ECO:0000256" key="5">
    <source>
        <dbReference type="PIRSR" id="PIRSR001430-1"/>
    </source>
</evidence>
<comment type="similarity">
    <text evidence="1 4 7">Belongs to the tRNA pseudouridine synthase TruA family.</text>
</comment>
<keyword evidence="3 4" id="KW-0413">Isomerase</keyword>
<dbReference type="AlphaFoldDB" id="A0A1B7Z8J6"/>
<keyword evidence="2 4" id="KW-0819">tRNA processing</keyword>
<dbReference type="KEGG" id="mart:BTR34_17085"/>
<dbReference type="EMBL" id="LZFP01000012">
    <property type="protein sequence ID" value="OBR39058.1"/>
    <property type="molecule type" value="Genomic_DNA"/>
</dbReference>
<dbReference type="Gene3D" id="3.30.70.660">
    <property type="entry name" value="Pseudouridine synthase I, catalytic domain, C-terminal subdomain"/>
    <property type="match status" value="1"/>
</dbReference>
<feature type="binding site" evidence="4 6">
    <location>
        <position position="116"/>
    </location>
    <ligand>
        <name>substrate</name>
    </ligand>
</feature>
<dbReference type="Proteomes" id="UP000092164">
    <property type="component" value="Unassembled WGS sequence"/>
</dbReference>
<name>A0A1B7Z8J6_9FLAO</name>
<reference evidence="10" key="1">
    <citation type="submission" date="2016-06" db="EMBL/GenBank/DDBJ databases">
        <authorList>
            <person name="Zhan P."/>
        </authorList>
    </citation>
    <scope>NUCLEOTIDE SEQUENCE [LARGE SCALE GENOMIC DNA]</scope>
    <source>
        <strain evidence="10">T28</strain>
    </source>
</reference>
<dbReference type="InterPro" id="IPR020095">
    <property type="entry name" value="PsdUridine_synth_TruA_C"/>
</dbReference>
<dbReference type="GO" id="GO:0031119">
    <property type="term" value="P:tRNA pseudouridine synthesis"/>
    <property type="evidence" value="ECO:0007669"/>
    <property type="project" value="UniProtKB-UniRule"/>
</dbReference>
<comment type="caution">
    <text evidence="4">Lacks conserved residue(s) required for the propagation of feature annotation.</text>
</comment>
<comment type="catalytic activity">
    <reaction evidence="4 7">
        <text>uridine(38/39/40) in tRNA = pseudouridine(38/39/40) in tRNA</text>
        <dbReference type="Rhea" id="RHEA:22376"/>
        <dbReference type="Rhea" id="RHEA-COMP:10085"/>
        <dbReference type="Rhea" id="RHEA-COMP:10087"/>
        <dbReference type="ChEBI" id="CHEBI:65314"/>
        <dbReference type="ChEBI" id="CHEBI:65315"/>
        <dbReference type="EC" id="5.4.99.12"/>
    </reaction>
</comment>
<dbReference type="Pfam" id="PF01416">
    <property type="entry name" value="PseudoU_synth_1"/>
    <property type="match status" value="1"/>
</dbReference>
<comment type="caution">
    <text evidence="9">The sequence shown here is derived from an EMBL/GenBank/DDBJ whole genome shotgun (WGS) entry which is preliminary data.</text>
</comment>
<dbReference type="PANTHER" id="PTHR11142:SF0">
    <property type="entry name" value="TRNA PSEUDOURIDINE SYNTHASE-LIKE 1"/>
    <property type="match status" value="1"/>
</dbReference>
<protein>
    <recommendedName>
        <fullName evidence="4">tRNA pseudouridine synthase A</fullName>
        <ecNumber evidence="4">5.4.99.12</ecNumber>
    </recommendedName>
    <alternativeName>
        <fullName evidence="4">tRNA pseudouridine(38-40) synthase</fullName>
    </alternativeName>
    <alternativeName>
        <fullName evidence="4">tRNA pseudouridylate synthase I</fullName>
    </alternativeName>
    <alternativeName>
        <fullName evidence="4">tRNA-uridine isomerase I</fullName>
    </alternativeName>
</protein>
<dbReference type="InterPro" id="IPR020097">
    <property type="entry name" value="PsdUridine_synth_TruA_a/b_dom"/>
</dbReference>